<dbReference type="PANTHER" id="PTHR38705:SF1">
    <property type="entry name" value="PROTEIN RDS1"/>
    <property type="match status" value="1"/>
</dbReference>
<gene>
    <name evidence="2" type="ORF">BCR37DRAFT_255852</name>
</gene>
<dbReference type="STRING" id="56484.A0A1Y2FLY9"/>
<proteinExistence type="predicted"/>
<organism evidence="2 3">
    <name type="scientific">Protomyces lactucae-debilis</name>
    <dbReference type="NCBI Taxonomy" id="2754530"/>
    <lineage>
        <taxon>Eukaryota</taxon>
        <taxon>Fungi</taxon>
        <taxon>Dikarya</taxon>
        <taxon>Ascomycota</taxon>
        <taxon>Taphrinomycotina</taxon>
        <taxon>Taphrinomycetes</taxon>
        <taxon>Taphrinales</taxon>
        <taxon>Protomycetaceae</taxon>
        <taxon>Protomyces</taxon>
    </lineage>
</organism>
<dbReference type="PANTHER" id="PTHR38705">
    <property type="entry name" value="PROTEIN RDS1"/>
    <property type="match status" value="1"/>
</dbReference>
<evidence type="ECO:0000256" key="1">
    <source>
        <dbReference type="SAM" id="SignalP"/>
    </source>
</evidence>
<dbReference type="OMA" id="TEPRYMV"/>
<protein>
    <submittedName>
        <fullName evidence="2">Ferritin-like domain-domain-containing protein</fullName>
    </submittedName>
</protein>
<accession>A0A1Y2FLY9</accession>
<keyword evidence="1" id="KW-0732">Signal</keyword>
<dbReference type="EMBL" id="MCFI01000005">
    <property type="protein sequence ID" value="ORY84992.1"/>
    <property type="molecule type" value="Genomic_DNA"/>
</dbReference>
<dbReference type="Proteomes" id="UP000193685">
    <property type="component" value="Unassembled WGS sequence"/>
</dbReference>
<keyword evidence="3" id="KW-1185">Reference proteome</keyword>
<dbReference type="Pfam" id="PF13668">
    <property type="entry name" value="Ferritin_2"/>
    <property type="match status" value="1"/>
</dbReference>
<dbReference type="InterPro" id="IPR039254">
    <property type="entry name" value="Rds1"/>
</dbReference>
<evidence type="ECO:0000313" key="3">
    <source>
        <dbReference type="Proteomes" id="UP000193685"/>
    </source>
</evidence>
<evidence type="ECO:0000313" key="2">
    <source>
        <dbReference type="EMBL" id="ORY84992.1"/>
    </source>
</evidence>
<dbReference type="OrthoDB" id="2098436at2759"/>
<dbReference type="RefSeq" id="XP_040726775.1">
    <property type="nucleotide sequence ID" value="XM_040866673.1"/>
</dbReference>
<sequence length="442" mass="47609">MARLTLLLTSFAIATTAQSTGSLGLGEPSTSLVDSATSTQTGSIPAETFGQTGVNASSYTYVANGSLTVPQPKPYTPAGAFGNNGSLPVYHPLSDFDYQSLSLALYQEWIELDLFHYGLATFSDAEFDAAGIDQNGRFLIQTLADQEVGHATLISNMLGSSAPEPCEYQYPFTTVKGFIDFCARLTRWGESGVYGFLNRLDSRAAAQLLLQSIATEARQQLIFRQLDGLEPVTEWFIPGATQSMSWTLLAPYIKGCPARNLGPRRLAWQNFPALNITNGPSVVPPYNTTEVFNASLTPSHNRTTPISAPFRNVSMTYDAPGQLVGPNSSYVTSTGTLLPPTYVAWISQLNVTFSPFVMTGNNSGYTLQPNGTIWPAVYGQSPLVDNVKKLGTLNDPSSKELLNGTVFVMLVDALTPALNLTPFNLSNINQHIVAGPAMYLVG</sequence>
<comment type="caution">
    <text evidence="2">The sequence shown here is derived from an EMBL/GenBank/DDBJ whole genome shotgun (WGS) entry which is preliminary data.</text>
</comment>
<dbReference type="GeneID" id="63783272"/>
<dbReference type="AlphaFoldDB" id="A0A1Y2FLY9"/>
<feature type="signal peptide" evidence="1">
    <location>
        <begin position="1"/>
        <end position="17"/>
    </location>
</feature>
<reference evidence="2 3" key="1">
    <citation type="submission" date="2016-07" db="EMBL/GenBank/DDBJ databases">
        <title>Pervasive Adenine N6-methylation of Active Genes in Fungi.</title>
        <authorList>
            <consortium name="DOE Joint Genome Institute"/>
            <person name="Mondo S.J."/>
            <person name="Dannebaum R.O."/>
            <person name="Kuo R.C."/>
            <person name="Labutti K."/>
            <person name="Haridas S."/>
            <person name="Kuo A."/>
            <person name="Salamov A."/>
            <person name="Ahrendt S.R."/>
            <person name="Lipzen A."/>
            <person name="Sullivan W."/>
            <person name="Andreopoulos W.B."/>
            <person name="Clum A."/>
            <person name="Lindquist E."/>
            <person name="Daum C."/>
            <person name="Ramamoorthy G.K."/>
            <person name="Gryganskyi A."/>
            <person name="Culley D."/>
            <person name="Magnuson J.K."/>
            <person name="James T.Y."/>
            <person name="O'Malley M.A."/>
            <person name="Stajich J.E."/>
            <person name="Spatafora J.W."/>
            <person name="Visel A."/>
            <person name="Grigoriev I.V."/>
        </authorList>
    </citation>
    <scope>NUCLEOTIDE SEQUENCE [LARGE SCALE GENOMIC DNA]</scope>
    <source>
        <strain evidence="2 3">12-1054</strain>
    </source>
</reference>
<name>A0A1Y2FLY9_PROLT</name>
<feature type="chain" id="PRO_5013073354" evidence="1">
    <location>
        <begin position="18"/>
        <end position="442"/>
    </location>
</feature>